<comment type="caution">
    <text evidence="3">The sequence shown here is derived from an EMBL/GenBank/DDBJ whole genome shotgun (WGS) entry which is preliminary data.</text>
</comment>
<keyword evidence="4" id="KW-1185">Reference proteome</keyword>
<dbReference type="EMBL" id="LQQO01000045">
    <property type="protein sequence ID" value="KZE10945.1"/>
    <property type="molecule type" value="Genomic_DNA"/>
</dbReference>
<feature type="transmembrane region" description="Helical" evidence="2">
    <location>
        <begin position="38"/>
        <end position="61"/>
    </location>
</feature>
<dbReference type="Proteomes" id="UP000076609">
    <property type="component" value="Unassembled WGS sequence"/>
</dbReference>
<reference evidence="4" key="1">
    <citation type="submission" date="2016-01" db="EMBL/GenBank/DDBJ databases">
        <title>Draft genome of Chromobacterium sp. F49.</title>
        <authorList>
            <person name="Hong K.W."/>
        </authorList>
    </citation>
    <scope>NUCLEOTIDE SEQUENCE [LARGE SCALE GENOMIC DNA]</scope>
    <source>
        <strain evidence="4">CN3</strain>
    </source>
</reference>
<organism evidence="3 4">
    <name type="scientific">Sphingomonas hankookensis</name>
    <dbReference type="NCBI Taxonomy" id="563996"/>
    <lineage>
        <taxon>Bacteria</taxon>
        <taxon>Pseudomonadati</taxon>
        <taxon>Pseudomonadota</taxon>
        <taxon>Alphaproteobacteria</taxon>
        <taxon>Sphingomonadales</taxon>
        <taxon>Sphingomonadaceae</taxon>
        <taxon>Sphingomonas</taxon>
    </lineage>
</organism>
<keyword evidence="2" id="KW-0472">Membrane</keyword>
<keyword evidence="2" id="KW-0812">Transmembrane</keyword>
<sequence length="62" mass="6620">MFYDSNAWPPPPDGYEPPKPPARLTCPQERVMIGSIGLFLLVMFVGPLAGSSVIAGLIAVFS</sequence>
<accession>A0ABR5YA07</accession>
<feature type="region of interest" description="Disordered" evidence="1">
    <location>
        <begin position="1"/>
        <end position="21"/>
    </location>
</feature>
<evidence type="ECO:0000256" key="1">
    <source>
        <dbReference type="SAM" id="MobiDB-lite"/>
    </source>
</evidence>
<proteinExistence type="predicted"/>
<name>A0ABR5YA07_9SPHN</name>
<protein>
    <submittedName>
        <fullName evidence="3">Uncharacterized protein</fullName>
    </submittedName>
</protein>
<feature type="compositionally biased region" description="Pro residues" evidence="1">
    <location>
        <begin position="8"/>
        <end position="21"/>
    </location>
</feature>
<gene>
    <name evidence="3" type="ORF">AVT10_06230</name>
</gene>
<dbReference type="RefSeq" id="WP_066693206.1">
    <property type="nucleotide sequence ID" value="NZ_LQQO01000045.1"/>
</dbReference>
<keyword evidence="2" id="KW-1133">Transmembrane helix</keyword>
<evidence type="ECO:0000313" key="3">
    <source>
        <dbReference type="EMBL" id="KZE10945.1"/>
    </source>
</evidence>
<evidence type="ECO:0000256" key="2">
    <source>
        <dbReference type="SAM" id="Phobius"/>
    </source>
</evidence>
<evidence type="ECO:0000313" key="4">
    <source>
        <dbReference type="Proteomes" id="UP000076609"/>
    </source>
</evidence>